<dbReference type="PRINTS" id="PR00371">
    <property type="entry name" value="FPNCR"/>
</dbReference>
<evidence type="ECO:0000259" key="14">
    <source>
        <dbReference type="PROSITE" id="PS51384"/>
    </source>
</evidence>
<dbReference type="InterPro" id="IPR003097">
    <property type="entry name" value="CysJ-like_FAD-binding"/>
</dbReference>
<name>A0A8T9SSM5_9BACT</name>
<gene>
    <name evidence="15" type="ORF">MUN82_15555</name>
</gene>
<dbReference type="NCBIfam" id="TIGR01931">
    <property type="entry name" value="cysJ"/>
    <property type="match status" value="1"/>
</dbReference>
<dbReference type="CDD" id="cd06199">
    <property type="entry name" value="SiR"/>
    <property type="match status" value="1"/>
</dbReference>
<dbReference type="EC" id="1.8.1.2" evidence="1"/>
<dbReference type="EMBL" id="CP095053">
    <property type="protein sequence ID" value="UOR04351.1"/>
    <property type="molecule type" value="Genomic_DNA"/>
</dbReference>
<accession>A0A8T9SSM5</accession>
<dbReference type="InterPro" id="IPR017938">
    <property type="entry name" value="Riboflavin_synthase-like_b-brl"/>
</dbReference>
<evidence type="ECO:0000256" key="11">
    <source>
        <dbReference type="ARBA" id="ARBA00052219"/>
    </source>
</evidence>
<dbReference type="InterPro" id="IPR039261">
    <property type="entry name" value="FNR_nucleotide-bd"/>
</dbReference>
<dbReference type="PANTHER" id="PTHR19384">
    <property type="entry name" value="NITRIC OXIDE SYNTHASE-RELATED"/>
    <property type="match status" value="1"/>
</dbReference>
<dbReference type="GO" id="GO:0050660">
    <property type="term" value="F:flavin adenine dinucleotide binding"/>
    <property type="evidence" value="ECO:0007669"/>
    <property type="project" value="InterPro"/>
</dbReference>
<dbReference type="PIRSF" id="PIRSF000207">
    <property type="entry name" value="SiR-FP_CysJ"/>
    <property type="match status" value="1"/>
</dbReference>
<evidence type="ECO:0000256" key="10">
    <source>
        <dbReference type="ARBA" id="ARBA00023192"/>
    </source>
</evidence>
<evidence type="ECO:0000256" key="7">
    <source>
        <dbReference type="ARBA" id="ARBA00022857"/>
    </source>
</evidence>
<keyword evidence="9 15" id="KW-0560">Oxidoreductase</keyword>
<evidence type="ECO:0000256" key="1">
    <source>
        <dbReference type="ARBA" id="ARBA00012604"/>
    </source>
</evidence>
<dbReference type="GO" id="GO:0005829">
    <property type="term" value="C:cytosol"/>
    <property type="evidence" value="ECO:0007669"/>
    <property type="project" value="TreeGrafter"/>
</dbReference>
<organism evidence="15 16">
    <name type="scientific">Hymenobacter aerilatus</name>
    <dbReference type="NCBI Taxonomy" id="2932251"/>
    <lineage>
        <taxon>Bacteria</taxon>
        <taxon>Pseudomonadati</taxon>
        <taxon>Bacteroidota</taxon>
        <taxon>Cytophagia</taxon>
        <taxon>Cytophagales</taxon>
        <taxon>Hymenobacteraceae</taxon>
        <taxon>Hymenobacter</taxon>
    </lineage>
</organism>
<evidence type="ECO:0000256" key="6">
    <source>
        <dbReference type="ARBA" id="ARBA00022827"/>
    </source>
</evidence>
<dbReference type="PANTHER" id="PTHR19384:SF128">
    <property type="entry name" value="NADPH OXIDOREDUCTASE A"/>
    <property type="match status" value="1"/>
</dbReference>
<keyword evidence="2" id="KW-0813">Transport</keyword>
<feature type="domain" description="Flavodoxin-like" evidence="13">
    <location>
        <begin position="69"/>
        <end position="207"/>
    </location>
</feature>
<dbReference type="PROSITE" id="PS51384">
    <property type="entry name" value="FAD_FR"/>
    <property type="match status" value="1"/>
</dbReference>
<feature type="binding site" evidence="12">
    <location>
        <position position="417"/>
    </location>
    <ligand>
        <name>FAD</name>
        <dbReference type="ChEBI" id="CHEBI:57692"/>
    </ligand>
</feature>
<evidence type="ECO:0000256" key="2">
    <source>
        <dbReference type="ARBA" id="ARBA00022448"/>
    </source>
</evidence>
<feature type="binding site" evidence="12">
    <location>
        <begin position="526"/>
        <end position="527"/>
    </location>
    <ligand>
        <name>NADP(+)</name>
        <dbReference type="ChEBI" id="CHEBI:58349"/>
    </ligand>
</feature>
<dbReference type="Pfam" id="PF00667">
    <property type="entry name" value="FAD_binding_1"/>
    <property type="match status" value="1"/>
</dbReference>
<feature type="binding site" evidence="12">
    <location>
        <begin position="75"/>
        <end position="80"/>
    </location>
    <ligand>
        <name>FMN</name>
        <dbReference type="ChEBI" id="CHEBI:58210"/>
    </ligand>
</feature>
<dbReference type="AlphaFoldDB" id="A0A8T9SSM5"/>
<evidence type="ECO:0000256" key="3">
    <source>
        <dbReference type="ARBA" id="ARBA00022605"/>
    </source>
</evidence>
<dbReference type="InterPro" id="IPR010199">
    <property type="entry name" value="CysJ"/>
</dbReference>
<dbReference type="PRINTS" id="PR00369">
    <property type="entry name" value="FLAVODOXIN"/>
</dbReference>
<feature type="domain" description="FAD-binding FR-type" evidence="14">
    <location>
        <begin position="241"/>
        <end position="455"/>
    </location>
</feature>
<dbReference type="SUPFAM" id="SSF52343">
    <property type="entry name" value="Ferredoxin reductase-like, C-terminal NADP-linked domain"/>
    <property type="match status" value="1"/>
</dbReference>
<dbReference type="GO" id="GO:0019344">
    <property type="term" value="P:cysteine biosynthetic process"/>
    <property type="evidence" value="ECO:0007669"/>
    <property type="project" value="UniProtKB-KW"/>
</dbReference>
<feature type="binding site" evidence="12">
    <location>
        <begin position="393"/>
        <end position="396"/>
    </location>
    <ligand>
        <name>FAD</name>
        <dbReference type="ChEBI" id="CHEBI:57692"/>
    </ligand>
</feature>
<keyword evidence="5 12" id="KW-0288">FMN</keyword>
<comment type="cofactor">
    <cofactor evidence="12">
        <name>FAD</name>
        <dbReference type="ChEBI" id="CHEBI:57692"/>
    </cofactor>
    <text evidence="12">Binds 1 FAD per subunit.</text>
</comment>
<keyword evidence="6 12" id="KW-0274">FAD</keyword>
<evidence type="ECO:0000259" key="13">
    <source>
        <dbReference type="PROSITE" id="PS50902"/>
    </source>
</evidence>
<keyword evidence="4" id="KW-0285">Flavoprotein</keyword>
<proteinExistence type="predicted"/>
<dbReference type="SUPFAM" id="SSF63380">
    <property type="entry name" value="Riboflavin synthase domain-like"/>
    <property type="match status" value="1"/>
</dbReference>
<protein>
    <recommendedName>
        <fullName evidence="1">assimilatory sulfite reductase (NADPH)</fullName>
        <ecNumber evidence="1">1.8.1.2</ecNumber>
    </recommendedName>
</protein>
<dbReference type="KEGG" id="haei:MUN82_15555"/>
<dbReference type="SUPFAM" id="SSF52218">
    <property type="entry name" value="Flavoproteins"/>
    <property type="match status" value="1"/>
</dbReference>
<feature type="binding site" evidence="12">
    <location>
        <begin position="122"/>
        <end position="125"/>
    </location>
    <ligand>
        <name>FMN</name>
        <dbReference type="ChEBI" id="CHEBI:58210"/>
    </ligand>
</feature>
<dbReference type="InterPro" id="IPR017927">
    <property type="entry name" value="FAD-bd_FR_type"/>
</dbReference>
<evidence type="ECO:0000313" key="15">
    <source>
        <dbReference type="EMBL" id="UOR04351.1"/>
    </source>
</evidence>
<dbReference type="Pfam" id="PF00175">
    <property type="entry name" value="NAD_binding_1"/>
    <property type="match status" value="1"/>
</dbReference>
<evidence type="ECO:0000256" key="9">
    <source>
        <dbReference type="ARBA" id="ARBA00023002"/>
    </source>
</evidence>
<sequence>MSTPTNSLPFGLDPASLDQQSATLKPEQLLWLSGYFYGRYAAAGAAPAGAQTAMAPAAVQAAPAALPPITILYGSQTGNAKKVAQLALEAATAKGLQAVVKDMNDYAPRQLAQEKLLLVVVSTQGEGEPPISAEELHRFLLGKRAPQLPELRYAVLALGDQSYLQYCQTGKEFDARLTELGGQRLLDRVDVDVAFLPPSKQWIEEVLTNIAAEAAPAASTSAAAVVTGGAPAPTAPVYSHDHPFEARVLESIQLNGRGSTKETYHLELDLTDSGLVYQPGDALAVVPINEPPLVEHTLRAAGLGEGDTVQLDGKTLPLSTVLTEHRELSTLTRDVLERYASLTERTELRELLADKTKLQPYLYGRDVADLLAEYPTELSAQTLVDTLRPLPTRAYSIASSLLAHPDEVHLTVGAVRYEAFGRNKQGACSTFLADRVQPDDIVRVFVEQNEYFKLPQDQATDIIMIGAGTGVAPFRAFVEERVELGATGRNWLLFGNPHFTTDFLYQTEWQQYLKKGGLSKLDVAFSRDQAEKLYVQHRLLQNSRQVYEWLENGAHFYVCGDKARLGNALQLALTEVVQRESGLNQEAATDYVRNLRKQRRYLEDVY</sequence>
<keyword evidence="7 12" id="KW-0521">NADP</keyword>
<feature type="binding site" evidence="12">
    <location>
        <begin position="411"/>
        <end position="413"/>
    </location>
    <ligand>
        <name>FAD</name>
        <dbReference type="ChEBI" id="CHEBI:57692"/>
    </ligand>
</feature>
<reference evidence="15 16" key="1">
    <citation type="submission" date="2022-04" db="EMBL/GenBank/DDBJ databases">
        <title>Hymenobacter sp. isolated from the air.</title>
        <authorList>
            <person name="Won M."/>
            <person name="Lee C.-M."/>
            <person name="Woen H.-Y."/>
            <person name="Kwon S.-W."/>
        </authorList>
    </citation>
    <scope>NUCLEOTIDE SEQUENCE [LARGE SCALE GENOMIC DNA]</scope>
    <source>
        <strain evidence="16">5413 J-13</strain>
    </source>
</reference>
<feature type="binding site" evidence="12">
    <location>
        <begin position="532"/>
        <end position="536"/>
    </location>
    <ligand>
        <name>NADP(+)</name>
        <dbReference type="ChEBI" id="CHEBI:58349"/>
    </ligand>
</feature>
<dbReference type="InterPro" id="IPR001094">
    <property type="entry name" value="Flavdoxin-like"/>
</dbReference>
<dbReference type="Pfam" id="PF00258">
    <property type="entry name" value="Flavodoxin_1"/>
    <property type="match status" value="1"/>
</dbReference>
<dbReference type="FunFam" id="3.40.50.80:FF:000001">
    <property type="entry name" value="NADPH--cytochrome P450 reductase 1"/>
    <property type="match status" value="1"/>
</dbReference>
<dbReference type="InterPro" id="IPR023173">
    <property type="entry name" value="NADPH_Cyt_P450_Rdtase_alpha"/>
</dbReference>
<feature type="binding site" evidence="12">
    <location>
        <begin position="426"/>
        <end position="429"/>
    </location>
    <ligand>
        <name>FAD</name>
        <dbReference type="ChEBI" id="CHEBI:57692"/>
    </ligand>
</feature>
<dbReference type="Gene3D" id="3.40.50.80">
    <property type="entry name" value="Nucleotide-binding domain of ferredoxin-NADP reductase (FNR) module"/>
    <property type="match status" value="1"/>
</dbReference>
<comment type="catalytic activity">
    <reaction evidence="11">
        <text>hydrogen sulfide + 3 NADP(+) + 3 H2O = sulfite + 3 NADPH + 4 H(+)</text>
        <dbReference type="Rhea" id="RHEA:13801"/>
        <dbReference type="ChEBI" id="CHEBI:15377"/>
        <dbReference type="ChEBI" id="CHEBI:15378"/>
        <dbReference type="ChEBI" id="CHEBI:17359"/>
        <dbReference type="ChEBI" id="CHEBI:29919"/>
        <dbReference type="ChEBI" id="CHEBI:57783"/>
        <dbReference type="ChEBI" id="CHEBI:58349"/>
        <dbReference type="EC" id="1.8.1.2"/>
    </reaction>
</comment>
<dbReference type="InterPro" id="IPR001709">
    <property type="entry name" value="Flavoprot_Pyr_Nucl_cyt_Rdtase"/>
</dbReference>
<evidence type="ECO:0000256" key="4">
    <source>
        <dbReference type="ARBA" id="ARBA00022630"/>
    </source>
</evidence>
<comment type="cofactor">
    <cofactor evidence="12">
        <name>FMN</name>
        <dbReference type="ChEBI" id="CHEBI:58210"/>
    </cofactor>
    <text evidence="12">Binds 1 FMN per subunit.</text>
</comment>
<keyword evidence="10" id="KW-0198">Cysteine biosynthesis</keyword>
<keyword evidence="8" id="KW-0249">Electron transport</keyword>
<evidence type="ECO:0000256" key="5">
    <source>
        <dbReference type="ARBA" id="ARBA00022643"/>
    </source>
</evidence>
<evidence type="ECO:0000256" key="12">
    <source>
        <dbReference type="PIRSR" id="PIRSR000207-1"/>
    </source>
</evidence>
<feature type="binding site" evidence="12">
    <location>
        <position position="606"/>
    </location>
    <ligand>
        <name>FAD</name>
        <dbReference type="ChEBI" id="CHEBI:57692"/>
    </ligand>
</feature>
<dbReference type="GO" id="GO:0010181">
    <property type="term" value="F:FMN binding"/>
    <property type="evidence" value="ECO:0007669"/>
    <property type="project" value="InterPro"/>
</dbReference>
<dbReference type="RefSeq" id="WP_245091908.1">
    <property type="nucleotide sequence ID" value="NZ_CP095053.1"/>
</dbReference>
<dbReference type="InterPro" id="IPR001433">
    <property type="entry name" value="OxRdtase_FAD/NAD-bd"/>
</dbReference>
<dbReference type="Proteomes" id="UP000829925">
    <property type="component" value="Chromosome"/>
</dbReference>
<dbReference type="GO" id="GO:0004783">
    <property type="term" value="F:sulfite reductase (NADPH) activity"/>
    <property type="evidence" value="ECO:0007669"/>
    <property type="project" value="UniProtKB-EC"/>
</dbReference>
<dbReference type="Gene3D" id="2.40.30.10">
    <property type="entry name" value="Translation factors"/>
    <property type="match status" value="1"/>
</dbReference>
<keyword evidence="16" id="KW-1185">Reference proteome</keyword>
<dbReference type="InterPro" id="IPR008254">
    <property type="entry name" value="Flavodoxin/NO_synth"/>
</dbReference>
<dbReference type="PROSITE" id="PS50902">
    <property type="entry name" value="FLAVODOXIN_LIKE"/>
    <property type="match status" value="1"/>
</dbReference>
<dbReference type="Gene3D" id="1.20.990.10">
    <property type="entry name" value="NADPH-cytochrome p450 Reductase, Chain A, domain 3"/>
    <property type="match status" value="1"/>
</dbReference>
<evidence type="ECO:0000313" key="16">
    <source>
        <dbReference type="Proteomes" id="UP000829925"/>
    </source>
</evidence>
<dbReference type="Gene3D" id="3.40.50.360">
    <property type="match status" value="1"/>
</dbReference>
<feature type="binding site" evidence="12">
    <location>
        <begin position="158"/>
        <end position="167"/>
    </location>
    <ligand>
        <name>FMN</name>
        <dbReference type="ChEBI" id="CHEBI:58210"/>
    </ligand>
</feature>
<dbReference type="InterPro" id="IPR029039">
    <property type="entry name" value="Flavoprotein-like_sf"/>
</dbReference>
<keyword evidence="3" id="KW-0028">Amino-acid biosynthesis</keyword>
<evidence type="ECO:0000256" key="8">
    <source>
        <dbReference type="ARBA" id="ARBA00022982"/>
    </source>
</evidence>